<reference evidence="2 4" key="3">
    <citation type="submission" date="2022-06" db="EMBL/GenBank/DDBJ databases">
        <title>Haloarcula sp. a new haloarchaeum isolate from saline soil.</title>
        <authorList>
            <person name="Strakova D."/>
            <person name="Galisteo C."/>
            <person name="Sanchez-Porro C."/>
            <person name="Ventosa A."/>
        </authorList>
    </citation>
    <scope>NUCLEOTIDE SEQUENCE [LARGE SCALE GENOMIC DNA]</scope>
    <source>
        <strain evidence="2 4">JCM 15760</strain>
    </source>
</reference>
<dbReference type="InterPro" id="IPR015797">
    <property type="entry name" value="NUDIX_hydrolase-like_dom_sf"/>
</dbReference>
<comment type="caution">
    <text evidence="1">The sequence shown here is derived from an EMBL/GenBank/DDBJ whole genome shotgun (WGS) entry which is preliminary data.</text>
</comment>
<evidence type="ECO:0000313" key="3">
    <source>
        <dbReference type="Proteomes" id="UP000656367"/>
    </source>
</evidence>
<dbReference type="Gene3D" id="3.90.79.10">
    <property type="entry name" value="Nucleoside Triphosphate Pyrophosphohydrolase"/>
    <property type="match status" value="1"/>
</dbReference>
<accession>A0A830FUJ3</accession>
<dbReference type="Proteomes" id="UP001248536">
    <property type="component" value="Unassembled WGS sequence"/>
</dbReference>
<dbReference type="SUPFAM" id="SSF55811">
    <property type="entry name" value="Nudix"/>
    <property type="match status" value="1"/>
</dbReference>
<keyword evidence="4" id="KW-1185">Reference proteome</keyword>
<dbReference type="AlphaFoldDB" id="A0A830FUJ3"/>
<dbReference type="OrthoDB" id="195398at2157"/>
<evidence type="ECO:0008006" key="5">
    <source>
        <dbReference type="Google" id="ProtNLM"/>
    </source>
</evidence>
<reference evidence="1" key="1">
    <citation type="journal article" date="2014" name="Int. J. Syst. Evol. Microbiol.">
        <title>Complete genome sequence of Corynebacterium casei LMG S-19264T (=DSM 44701T), isolated from a smear-ripened cheese.</title>
        <authorList>
            <consortium name="US DOE Joint Genome Institute (JGI-PGF)"/>
            <person name="Walter F."/>
            <person name="Albersmeier A."/>
            <person name="Kalinowski J."/>
            <person name="Ruckert C."/>
        </authorList>
    </citation>
    <scope>NUCLEOTIDE SEQUENCE</scope>
    <source>
        <strain evidence="1">JCM 15759</strain>
    </source>
</reference>
<evidence type="ECO:0000313" key="2">
    <source>
        <dbReference type="EMBL" id="MDS0254377.1"/>
    </source>
</evidence>
<evidence type="ECO:0000313" key="1">
    <source>
        <dbReference type="EMBL" id="GGM42182.1"/>
    </source>
</evidence>
<dbReference type="Proteomes" id="UP000656367">
    <property type="component" value="Unassembled WGS sequence"/>
</dbReference>
<name>A0A830FUJ3_HALAR</name>
<sequence length="142" mass="15958">MTEFESVAAKVDSHAAVGITNDDGEVLLMNDGSHGWTLIAFPVDPTEDWTAVTRQEAESLLDVTVVLERIETVRRIDFHPESDNDQRFSIYHVIFNASIEGDVVVAESETTTDEDLTLKWFDSVPDNQEDEVADDIERFLEA</sequence>
<reference evidence="1" key="2">
    <citation type="submission" date="2020-09" db="EMBL/GenBank/DDBJ databases">
        <authorList>
            <person name="Sun Q."/>
            <person name="Ohkuma M."/>
        </authorList>
    </citation>
    <scope>NUCLEOTIDE SEQUENCE</scope>
    <source>
        <strain evidence="1">JCM 15759</strain>
    </source>
</reference>
<protein>
    <recommendedName>
        <fullName evidence="5">Nudix hydrolase domain-containing protein</fullName>
    </recommendedName>
</protein>
<dbReference type="EMBL" id="JAMQCP010000002">
    <property type="protein sequence ID" value="MDS0254377.1"/>
    <property type="molecule type" value="Genomic_DNA"/>
</dbReference>
<proteinExistence type="predicted"/>
<dbReference type="RefSeq" id="WP_005537551.1">
    <property type="nucleotide sequence ID" value="NZ_BAABDY010000004.1"/>
</dbReference>
<organism evidence="1 3">
    <name type="scientific">Haloarcula argentinensis</name>
    <dbReference type="NCBI Taxonomy" id="43776"/>
    <lineage>
        <taxon>Archaea</taxon>
        <taxon>Methanobacteriati</taxon>
        <taxon>Methanobacteriota</taxon>
        <taxon>Stenosarchaea group</taxon>
        <taxon>Halobacteria</taxon>
        <taxon>Halobacteriales</taxon>
        <taxon>Haloarculaceae</taxon>
        <taxon>Haloarcula</taxon>
    </lineage>
</organism>
<dbReference type="EMBL" id="BMON01000002">
    <property type="protein sequence ID" value="GGM42182.1"/>
    <property type="molecule type" value="Genomic_DNA"/>
</dbReference>
<evidence type="ECO:0000313" key="4">
    <source>
        <dbReference type="Proteomes" id="UP001248536"/>
    </source>
</evidence>
<gene>
    <name evidence="1" type="ORF">GCM10009006_24290</name>
    <name evidence="2" type="ORF">NC662_11710</name>
</gene>